<protein>
    <recommendedName>
        <fullName evidence="1">Tf2-1-like SH3-like domain-containing protein</fullName>
    </recommendedName>
</protein>
<dbReference type="eggNOG" id="ENOG502SET1">
    <property type="taxonomic scope" value="Eukaryota"/>
</dbReference>
<dbReference type="OrthoDB" id="425619at2759"/>
<reference evidence="2 3" key="1">
    <citation type="journal article" date="2011" name="Science">
        <title>The ecoresponsive genome of Daphnia pulex.</title>
        <authorList>
            <person name="Colbourne J.K."/>
            <person name="Pfrender M.E."/>
            <person name="Gilbert D."/>
            <person name="Thomas W.K."/>
            <person name="Tucker A."/>
            <person name="Oakley T.H."/>
            <person name="Tokishita S."/>
            <person name="Aerts A."/>
            <person name="Arnold G.J."/>
            <person name="Basu M.K."/>
            <person name="Bauer D.J."/>
            <person name="Caceres C.E."/>
            <person name="Carmel L."/>
            <person name="Casola C."/>
            <person name="Choi J.H."/>
            <person name="Detter J.C."/>
            <person name="Dong Q."/>
            <person name="Dusheyko S."/>
            <person name="Eads B.D."/>
            <person name="Frohlich T."/>
            <person name="Geiler-Samerotte K.A."/>
            <person name="Gerlach D."/>
            <person name="Hatcher P."/>
            <person name="Jogdeo S."/>
            <person name="Krijgsveld J."/>
            <person name="Kriventseva E.V."/>
            <person name="Kultz D."/>
            <person name="Laforsch C."/>
            <person name="Lindquist E."/>
            <person name="Lopez J."/>
            <person name="Manak J.R."/>
            <person name="Muller J."/>
            <person name="Pangilinan J."/>
            <person name="Patwardhan R.P."/>
            <person name="Pitluck S."/>
            <person name="Pritham E.J."/>
            <person name="Rechtsteiner A."/>
            <person name="Rho M."/>
            <person name="Rogozin I.B."/>
            <person name="Sakarya O."/>
            <person name="Salamov A."/>
            <person name="Schaack S."/>
            <person name="Shapiro H."/>
            <person name="Shiga Y."/>
            <person name="Skalitzky C."/>
            <person name="Smith Z."/>
            <person name="Souvorov A."/>
            <person name="Sung W."/>
            <person name="Tang Z."/>
            <person name="Tsuchiya D."/>
            <person name="Tu H."/>
            <person name="Vos H."/>
            <person name="Wang M."/>
            <person name="Wolf Y.I."/>
            <person name="Yamagata H."/>
            <person name="Yamada T."/>
            <person name="Ye Y."/>
            <person name="Shaw J.R."/>
            <person name="Andrews J."/>
            <person name="Crease T.J."/>
            <person name="Tang H."/>
            <person name="Lucas S.M."/>
            <person name="Robertson H.M."/>
            <person name="Bork P."/>
            <person name="Koonin E.V."/>
            <person name="Zdobnov E.M."/>
            <person name="Grigoriev I.V."/>
            <person name="Lynch M."/>
            <person name="Boore J.L."/>
        </authorList>
    </citation>
    <scope>NUCLEOTIDE SEQUENCE [LARGE SCALE GENOMIC DNA]</scope>
</reference>
<dbReference type="KEGG" id="dpx:DAPPUDRAFT_119063"/>
<dbReference type="InterPro" id="IPR056924">
    <property type="entry name" value="SH3_Tf2-1"/>
</dbReference>
<proteinExistence type="predicted"/>
<gene>
    <name evidence="2" type="ORF">DAPPUDRAFT_119063</name>
</gene>
<feature type="domain" description="Tf2-1-like SH3-like" evidence="1">
    <location>
        <begin position="569"/>
        <end position="633"/>
    </location>
</feature>
<evidence type="ECO:0000313" key="3">
    <source>
        <dbReference type="Proteomes" id="UP000000305"/>
    </source>
</evidence>
<dbReference type="HOGENOM" id="CLU_335944_0_0_1"/>
<dbReference type="PROSITE" id="PS00141">
    <property type="entry name" value="ASP_PROTEASE"/>
    <property type="match status" value="1"/>
</dbReference>
<dbReference type="GO" id="GO:0004190">
    <property type="term" value="F:aspartic-type endopeptidase activity"/>
    <property type="evidence" value="ECO:0007669"/>
    <property type="project" value="InterPro"/>
</dbReference>
<dbReference type="Gene3D" id="2.40.70.10">
    <property type="entry name" value="Acid Proteases"/>
    <property type="match status" value="1"/>
</dbReference>
<evidence type="ECO:0000313" key="2">
    <source>
        <dbReference type="EMBL" id="EFX63612.1"/>
    </source>
</evidence>
<dbReference type="AlphaFoldDB" id="E9HXB8"/>
<dbReference type="EMBL" id="GL733025">
    <property type="protein sequence ID" value="EFX63612.1"/>
    <property type="molecule type" value="Genomic_DNA"/>
</dbReference>
<dbReference type="SUPFAM" id="SSF50630">
    <property type="entry name" value="Acid proteases"/>
    <property type="match status" value="1"/>
</dbReference>
<dbReference type="Pfam" id="PF24626">
    <property type="entry name" value="SH3_Tf2-1"/>
    <property type="match status" value="1"/>
</dbReference>
<accession>E9HXB8</accession>
<dbReference type="Proteomes" id="UP000000305">
    <property type="component" value="Unassembled WGS sequence"/>
</dbReference>
<sequence length="849" mass="95671">MFEGKLGESGRHWVRILNQVGDAQGWTNAQKRQVVVRRLGGIALQWHLQSGANNPNWQNWSTALGTNFTDRLSPSEWYKLIEERVQKAGEPGIAYAVEKSRLLDLSPHVLTNAQKVSYLIVWSDRTHQEKLSSWRGKRPGPVGWPRPALTGKHIDESSQPTQLPVIRVFIQGVGETDALLDTGSSITTVRLPVVRRIVKNKSTRILPGIRGIDNKVVKVVDEIPLQICFKDTKVSLENVAVVEMAPFPWILGIDWLVKANINLVCKDNQIVPVFIKDVEQEADIAKTDASIPEEEKRSLPSEEFFQELARDLPAVRRKGSVRFRIRKAVEVPGESLRMLKGSIPINFTGTGIVRFGFSAEPSKTWVVPSALVSFKNGKAKVPLLNLESKSVILKRRNCVIFIDLDLDAQIAVIPTEQKKKSNDRAARPARMSCAAVGGYLRAAIRGDVNTGPNLSQAEKDKVLELLDQHRRCLPSEETQLGRAVGIQHNIDTGNSRPITSRPYRISQFERRIISEKVNEMLKSGCPRRRFIKRVEQMRKTARFNIIRRQDRTKLLCDARRKASKPFHQGDLVLVRRMLKKKGLTKKFLPKYIGPFQIVKKVAETTYRVEELPSRRKKKVVRRFNAHVVQLKPFRARSDEWHVSEIDEPTGSENDSENRSEAEVTQLAVVPVMEEIPAQQLLVSEFPNRPPCLLAQVKCCWCLLKCIVYCVCESCKSRRPGKAECSGDIPDTPLALRQARFPADRCHDCDPPPPSSYCVTPLSSRLSGSSCKAVHVSPRRLRLCHVDAVLGSVMLKRYEVHLISPVIILHSCLIHARDDSVLLEQTFVGVIPQQLIVTICLGIVNVIYIC</sequence>
<dbReference type="GO" id="GO:0006508">
    <property type="term" value="P:proteolysis"/>
    <property type="evidence" value="ECO:0007669"/>
    <property type="project" value="InterPro"/>
</dbReference>
<evidence type="ECO:0000259" key="1">
    <source>
        <dbReference type="Pfam" id="PF24626"/>
    </source>
</evidence>
<dbReference type="InterPro" id="IPR001969">
    <property type="entry name" value="Aspartic_peptidase_AS"/>
</dbReference>
<keyword evidence="3" id="KW-1185">Reference proteome</keyword>
<name>E9HXB8_DAPPU</name>
<dbReference type="STRING" id="6669.E9HXB8"/>
<organism evidence="2 3">
    <name type="scientific">Daphnia pulex</name>
    <name type="common">Water flea</name>
    <dbReference type="NCBI Taxonomy" id="6669"/>
    <lineage>
        <taxon>Eukaryota</taxon>
        <taxon>Metazoa</taxon>
        <taxon>Ecdysozoa</taxon>
        <taxon>Arthropoda</taxon>
        <taxon>Crustacea</taxon>
        <taxon>Branchiopoda</taxon>
        <taxon>Diplostraca</taxon>
        <taxon>Cladocera</taxon>
        <taxon>Anomopoda</taxon>
        <taxon>Daphniidae</taxon>
        <taxon>Daphnia</taxon>
    </lineage>
</organism>
<dbReference type="CDD" id="cd00303">
    <property type="entry name" value="retropepsin_like"/>
    <property type="match status" value="1"/>
</dbReference>
<dbReference type="InterPro" id="IPR021109">
    <property type="entry name" value="Peptidase_aspartic_dom_sf"/>
</dbReference>
<dbReference type="InParanoid" id="E9HXB8"/>
<dbReference type="PhylomeDB" id="E9HXB8"/>